<evidence type="ECO:0000313" key="6">
    <source>
        <dbReference type="EMBL" id="MFI2489129.1"/>
    </source>
</evidence>
<keyword evidence="2" id="KW-0408">Iron</keyword>
<dbReference type="PROSITE" id="PS51384">
    <property type="entry name" value="FAD_FR"/>
    <property type="match status" value="1"/>
</dbReference>
<dbReference type="PRINTS" id="PR00371">
    <property type="entry name" value="FPNCR"/>
</dbReference>
<dbReference type="EMBL" id="JBIRYI010000012">
    <property type="protein sequence ID" value="MFI2489129.1"/>
    <property type="molecule type" value="Genomic_DNA"/>
</dbReference>
<evidence type="ECO:0000256" key="3">
    <source>
        <dbReference type="ARBA" id="ARBA00023014"/>
    </source>
</evidence>
<dbReference type="Proteomes" id="UP001611580">
    <property type="component" value="Unassembled WGS sequence"/>
</dbReference>
<evidence type="ECO:0000256" key="2">
    <source>
        <dbReference type="ARBA" id="ARBA00022714"/>
    </source>
</evidence>
<evidence type="ECO:0000313" key="7">
    <source>
        <dbReference type="Proteomes" id="UP001611580"/>
    </source>
</evidence>
<evidence type="ECO:0000256" key="1">
    <source>
        <dbReference type="ARBA" id="ARBA00001974"/>
    </source>
</evidence>
<dbReference type="Pfam" id="PF00970">
    <property type="entry name" value="FAD_binding_6"/>
    <property type="match status" value="1"/>
</dbReference>
<evidence type="ECO:0000256" key="4">
    <source>
        <dbReference type="SAM" id="MobiDB-lite"/>
    </source>
</evidence>
<organism evidence="6 7">
    <name type="scientific">Promicromonospora kroppenstedtii</name>
    <dbReference type="NCBI Taxonomy" id="440482"/>
    <lineage>
        <taxon>Bacteria</taxon>
        <taxon>Bacillati</taxon>
        <taxon>Actinomycetota</taxon>
        <taxon>Actinomycetes</taxon>
        <taxon>Micrococcales</taxon>
        <taxon>Promicromonosporaceae</taxon>
        <taxon>Promicromonospora</taxon>
    </lineage>
</organism>
<feature type="compositionally biased region" description="Gly residues" evidence="4">
    <location>
        <begin position="15"/>
        <end position="24"/>
    </location>
</feature>
<keyword evidence="7" id="KW-1185">Reference proteome</keyword>
<keyword evidence="3" id="KW-0411">Iron-sulfur</keyword>
<name>A0ABW7XNL7_9MICO</name>
<dbReference type="InterPro" id="IPR001433">
    <property type="entry name" value="OxRdtase_FAD/NAD-bd"/>
</dbReference>
<dbReference type="SUPFAM" id="SSF63380">
    <property type="entry name" value="Riboflavin synthase domain-like"/>
    <property type="match status" value="1"/>
</dbReference>
<feature type="region of interest" description="Disordered" evidence="4">
    <location>
        <begin position="1"/>
        <end position="27"/>
    </location>
</feature>
<dbReference type="InterPro" id="IPR039261">
    <property type="entry name" value="FNR_nucleotide-bd"/>
</dbReference>
<dbReference type="Gene3D" id="2.40.30.10">
    <property type="entry name" value="Translation factors"/>
    <property type="match status" value="1"/>
</dbReference>
<proteinExistence type="predicted"/>
<dbReference type="PANTHER" id="PTHR47354:SF5">
    <property type="entry name" value="PROTEIN RFBI"/>
    <property type="match status" value="1"/>
</dbReference>
<dbReference type="CDD" id="cd06217">
    <property type="entry name" value="FNR_iron_sulfur_binding_3"/>
    <property type="match status" value="1"/>
</dbReference>
<dbReference type="RefSeq" id="WP_397406206.1">
    <property type="nucleotide sequence ID" value="NZ_JBIRYI010000012.1"/>
</dbReference>
<dbReference type="InterPro" id="IPR017927">
    <property type="entry name" value="FAD-bd_FR_type"/>
</dbReference>
<dbReference type="Gene3D" id="3.40.50.80">
    <property type="entry name" value="Nucleotide-binding domain of ferredoxin-NADP reductase (FNR) module"/>
    <property type="match status" value="1"/>
</dbReference>
<sequence>MTEAARSEATAAGAPGTGAPGTGAAGNSAAEIGTAEIGTGETGTAGARLGARYAVPSGWQVATLLERRTESGSAETLVLDIAEWPGHQAGQHLDLRLTAPDGYTAERSYSLASAPTPSGSGGVEVTVQRVHDGEVSPYLVDEFPLGAAIEVRGPIGGWFVWDPVRDAGTPVLLLAGGSGLVPVMSMVRARRAAGDRTPFRLIYSVRTPEDRLYTDELDALAARGDGFEVSTVYTRAVSLTALRGPRRLTSSELATWGWPPELEPRVYICGPTGFVEAIARMLVAQGHDPANIRTERFGPSGD</sequence>
<keyword evidence="2" id="KW-0479">Metal-binding</keyword>
<dbReference type="PANTHER" id="PTHR47354">
    <property type="entry name" value="NADH OXIDOREDUCTASE HCR"/>
    <property type="match status" value="1"/>
</dbReference>
<dbReference type="Pfam" id="PF00175">
    <property type="entry name" value="NAD_binding_1"/>
    <property type="match status" value="1"/>
</dbReference>
<dbReference type="InterPro" id="IPR008333">
    <property type="entry name" value="Cbr1-like_FAD-bd_dom"/>
</dbReference>
<dbReference type="InterPro" id="IPR050415">
    <property type="entry name" value="MRET"/>
</dbReference>
<feature type="compositionally biased region" description="Low complexity" evidence="4">
    <location>
        <begin position="1"/>
        <end position="14"/>
    </location>
</feature>
<evidence type="ECO:0000259" key="5">
    <source>
        <dbReference type="PROSITE" id="PS51384"/>
    </source>
</evidence>
<feature type="domain" description="FAD-binding FR-type" evidence="5">
    <location>
        <begin position="57"/>
        <end position="161"/>
    </location>
</feature>
<dbReference type="SUPFAM" id="SSF52343">
    <property type="entry name" value="Ferredoxin reductase-like, C-terminal NADP-linked domain"/>
    <property type="match status" value="1"/>
</dbReference>
<keyword evidence="2" id="KW-0001">2Fe-2S</keyword>
<comment type="caution">
    <text evidence="6">The sequence shown here is derived from an EMBL/GenBank/DDBJ whole genome shotgun (WGS) entry which is preliminary data.</text>
</comment>
<dbReference type="PRINTS" id="PR00406">
    <property type="entry name" value="CYTB5RDTASE"/>
</dbReference>
<protein>
    <submittedName>
        <fullName evidence="6">Ferredoxin reductase</fullName>
    </submittedName>
</protein>
<gene>
    <name evidence="6" type="ORF">ACH47X_19625</name>
</gene>
<dbReference type="InterPro" id="IPR017938">
    <property type="entry name" value="Riboflavin_synthase-like_b-brl"/>
</dbReference>
<comment type="cofactor">
    <cofactor evidence="1">
        <name>FAD</name>
        <dbReference type="ChEBI" id="CHEBI:57692"/>
    </cofactor>
</comment>
<accession>A0ABW7XNL7</accession>
<dbReference type="InterPro" id="IPR001709">
    <property type="entry name" value="Flavoprot_Pyr_Nucl_cyt_Rdtase"/>
</dbReference>
<reference evidence="6 7" key="1">
    <citation type="submission" date="2024-10" db="EMBL/GenBank/DDBJ databases">
        <title>The Natural Products Discovery Center: Release of the First 8490 Sequenced Strains for Exploring Actinobacteria Biosynthetic Diversity.</title>
        <authorList>
            <person name="Kalkreuter E."/>
            <person name="Kautsar S.A."/>
            <person name="Yang D."/>
            <person name="Bader C.D."/>
            <person name="Teijaro C.N."/>
            <person name="Fluegel L."/>
            <person name="Davis C.M."/>
            <person name="Simpson J.R."/>
            <person name="Lauterbach L."/>
            <person name="Steele A.D."/>
            <person name="Gui C."/>
            <person name="Meng S."/>
            <person name="Li G."/>
            <person name="Viehrig K."/>
            <person name="Ye F."/>
            <person name="Su P."/>
            <person name="Kiefer A.F."/>
            <person name="Nichols A."/>
            <person name="Cepeda A.J."/>
            <person name="Yan W."/>
            <person name="Fan B."/>
            <person name="Jiang Y."/>
            <person name="Adhikari A."/>
            <person name="Zheng C.-J."/>
            <person name="Schuster L."/>
            <person name="Cowan T.M."/>
            <person name="Smanski M.J."/>
            <person name="Chevrette M.G."/>
            <person name="De Carvalho L.P.S."/>
            <person name="Shen B."/>
        </authorList>
    </citation>
    <scope>NUCLEOTIDE SEQUENCE [LARGE SCALE GENOMIC DNA]</scope>
    <source>
        <strain evidence="6 7">NPDC019481</strain>
    </source>
</reference>